<dbReference type="OrthoDB" id="5855624at2759"/>
<protein>
    <submittedName>
        <fullName evidence="3">Uncharacterized protein</fullName>
    </submittedName>
</protein>
<name>A0A2G9TPQ5_TELCI</name>
<feature type="transmembrane region" description="Helical" evidence="2">
    <location>
        <begin position="295"/>
        <end position="318"/>
    </location>
</feature>
<sequence>AAKPASGWSVAGKPAADVPPIATEPAVTNNIEIDSGVTIQFQLRGYSNPQFALPNGWTCVCPVGYNCSYLKIPPTCYFSFTFIISAPEFVPKFCEKISTSVRYLATNFVTLDASGSLPNAQRSAWDHNYVIQLPTKPSAIDIFAHNLGAVINQADGTLVSDDTLTHADTFVVPLSDALPAVGGVQSMSQQHTYQGKLLGTTLFLAYSISCSGSLIGPDCDLTCNQSSISSSAAACRSNATGFFYVCNYQSGGQVDNCKSCPWGIKEDTYCQDEGGGVLDPYHSGVVGTGFRTATIILSVIVLIFLLLLLLLLSALCILMRRRRRPAEKEMTTYEQNGYTASTPASRPLLTAAYRAEQPTPQPRSQPPSLEARPI</sequence>
<reference evidence="3 4" key="1">
    <citation type="submission" date="2015-09" db="EMBL/GenBank/DDBJ databases">
        <title>Draft genome of the parasitic nematode Teladorsagia circumcincta isolate WARC Sus (inbred).</title>
        <authorList>
            <person name="Mitreva M."/>
        </authorList>
    </citation>
    <scope>NUCLEOTIDE SEQUENCE [LARGE SCALE GENOMIC DNA]</scope>
    <source>
        <strain evidence="3 4">S</strain>
    </source>
</reference>
<evidence type="ECO:0000313" key="3">
    <source>
        <dbReference type="EMBL" id="PIO59986.1"/>
    </source>
</evidence>
<gene>
    <name evidence="3" type="ORF">TELCIR_18534</name>
</gene>
<dbReference type="Proteomes" id="UP000230423">
    <property type="component" value="Unassembled WGS sequence"/>
</dbReference>
<evidence type="ECO:0000256" key="2">
    <source>
        <dbReference type="SAM" id="Phobius"/>
    </source>
</evidence>
<dbReference type="AlphaFoldDB" id="A0A2G9TPQ5"/>
<feature type="compositionally biased region" description="Polar residues" evidence="1">
    <location>
        <begin position="332"/>
        <end position="344"/>
    </location>
</feature>
<feature type="non-terminal residue" evidence="3">
    <location>
        <position position="374"/>
    </location>
</feature>
<keyword evidence="4" id="KW-1185">Reference proteome</keyword>
<keyword evidence="2" id="KW-1133">Transmembrane helix</keyword>
<evidence type="ECO:0000256" key="1">
    <source>
        <dbReference type="SAM" id="MobiDB-lite"/>
    </source>
</evidence>
<feature type="non-terminal residue" evidence="3">
    <location>
        <position position="1"/>
    </location>
</feature>
<organism evidence="3 4">
    <name type="scientific">Teladorsagia circumcincta</name>
    <name type="common">Brown stomach worm</name>
    <name type="synonym">Ostertagia circumcincta</name>
    <dbReference type="NCBI Taxonomy" id="45464"/>
    <lineage>
        <taxon>Eukaryota</taxon>
        <taxon>Metazoa</taxon>
        <taxon>Ecdysozoa</taxon>
        <taxon>Nematoda</taxon>
        <taxon>Chromadorea</taxon>
        <taxon>Rhabditida</taxon>
        <taxon>Rhabditina</taxon>
        <taxon>Rhabditomorpha</taxon>
        <taxon>Strongyloidea</taxon>
        <taxon>Trichostrongylidae</taxon>
        <taxon>Teladorsagia</taxon>
    </lineage>
</organism>
<proteinExistence type="predicted"/>
<keyword evidence="2" id="KW-0812">Transmembrane</keyword>
<accession>A0A2G9TPQ5</accession>
<keyword evidence="2" id="KW-0472">Membrane</keyword>
<evidence type="ECO:0000313" key="4">
    <source>
        <dbReference type="Proteomes" id="UP000230423"/>
    </source>
</evidence>
<dbReference type="EMBL" id="KZ356411">
    <property type="protein sequence ID" value="PIO59986.1"/>
    <property type="molecule type" value="Genomic_DNA"/>
</dbReference>
<feature type="region of interest" description="Disordered" evidence="1">
    <location>
        <begin position="329"/>
        <end position="374"/>
    </location>
</feature>